<proteinExistence type="predicted"/>
<sequence length="581" mass="64474">MTDELLLQCRKSQAMVLTLCLIGVLLVSSAEAVVHNLTWEISYQYKYLDCYKKLSVAINGMTPGPEISAAEGDTIIVNVINNLLMENVAIHWHGIRQIGSQWSDGTDGVTQCATMPGDTFTYQFVVDKAGTYMYHSHYGMQREAGLYGMIKVSPRAGESEPFTYDGEHSIVLSDWYHSSPYEQATNLTSIPYQWIGEPQSLLINGRGKYDCANLDATVCNATNPECLRSNFTVSPGLTYRLRIASLTSLSALSFQIEGHNMTVVEADGNYVAPFATQNLYIYSGETYSVLITANQSSSRNYWITTNVVSRKPATPVGSAILNYIPNHSGDDPSTIPPPGPLWNDTESRKAQSASIKAEKDHIQSPPSTSDKTILLLNTQNTFQGRTVWSLNNVSHSLPDTPYLIALKKNWTDVFDQAPAPESYDQGYDIYSVANNTNAISSTSIYRLTFNSTVDVILQNANTMTKNDSETHPWHLHGHDFWVLGYGDDKFNLSTDGQKFNLVNPIMKNTVPLHPYGWTALRFRADNPGVWIFHCHIEPHFLLGMTVLFESGSEMVADPPQQNMGCGKTKSLIMQQPSSVSP</sequence>
<reference evidence="1 2" key="1">
    <citation type="journal article" date="2023" name="Science">
        <title>Complex scaffold remodeling in plant triterpene biosynthesis.</title>
        <authorList>
            <person name="De La Pena R."/>
            <person name="Hodgson H."/>
            <person name="Liu J.C."/>
            <person name="Stephenson M.J."/>
            <person name="Martin A.C."/>
            <person name="Owen C."/>
            <person name="Harkess A."/>
            <person name="Leebens-Mack J."/>
            <person name="Jimenez L.E."/>
            <person name="Osbourn A."/>
            <person name="Sattely E.S."/>
        </authorList>
    </citation>
    <scope>NUCLEOTIDE SEQUENCE [LARGE SCALE GENOMIC DNA]</scope>
    <source>
        <strain evidence="2">cv. JPN11</strain>
        <tissue evidence="1">Leaf</tissue>
    </source>
</reference>
<accession>A0ACC1XY56</accession>
<evidence type="ECO:0000313" key="2">
    <source>
        <dbReference type="Proteomes" id="UP001164539"/>
    </source>
</evidence>
<gene>
    <name evidence="1" type="ORF">OWV82_013998</name>
</gene>
<keyword evidence="2" id="KW-1185">Reference proteome</keyword>
<dbReference type="EMBL" id="CM051400">
    <property type="protein sequence ID" value="KAJ4715669.1"/>
    <property type="molecule type" value="Genomic_DNA"/>
</dbReference>
<protein>
    <submittedName>
        <fullName evidence="1">L-ascorbate oxidase family protein</fullName>
    </submittedName>
</protein>
<comment type="caution">
    <text evidence="1">The sequence shown here is derived from an EMBL/GenBank/DDBJ whole genome shotgun (WGS) entry which is preliminary data.</text>
</comment>
<organism evidence="1 2">
    <name type="scientific">Melia azedarach</name>
    <name type="common">Chinaberry tree</name>
    <dbReference type="NCBI Taxonomy" id="155640"/>
    <lineage>
        <taxon>Eukaryota</taxon>
        <taxon>Viridiplantae</taxon>
        <taxon>Streptophyta</taxon>
        <taxon>Embryophyta</taxon>
        <taxon>Tracheophyta</taxon>
        <taxon>Spermatophyta</taxon>
        <taxon>Magnoliopsida</taxon>
        <taxon>eudicotyledons</taxon>
        <taxon>Gunneridae</taxon>
        <taxon>Pentapetalae</taxon>
        <taxon>rosids</taxon>
        <taxon>malvids</taxon>
        <taxon>Sapindales</taxon>
        <taxon>Meliaceae</taxon>
        <taxon>Melia</taxon>
    </lineage>
</organism>
<dbReference type="Proteomes" id="UP001164539">
    <property type="component" value="Chromosome 7"/>
</dbReference>
<evidence type="ECO:0000313" key="1">
    <source>
        <dbReference type="EMBL" id="KAJ4715669.1"/>
    </source>
</evidence>
<name>A0ACC1XY56_MELAZ</name>